<feature type="signal peptide" evidence="1">
    <location>
        <begin position="1"/>
        <end position="23"/>
    </location>
</feature>
<evidence type="ECO:0000259" key="2">
    <source>
        <dbReference type="Pfam" id="PF19783"/>
    </source>
</evidence>
<dbReference type="STRING" id="287099.SAMN05660413_01307"/>
<feature type="chain" id="PRO_5011567206" description="DUF6268 domain-containing protein" evidence="1">
    <location>
        <begin position="24"/>
        <end position="299"/>
    </location>
</feature>
<dbReference type="EMBL" id="FOVL01000006">
    <property type="protein sequence ID" value="SFN49105.1"/>
    <property type="molecule type" value="Genomic_DNA"/>
</dbReference>
<dbReference type="InterPro" id="IPR046235">
    <property type="entry name" value="DUF6268"/>
</dbReference>
<organism evidence="3 4">
    <name type="scientific">Salegentibacter flavus</name>
    <dbReference type="NCBI Taxonomy" id="287099"/>
    <lineage>
        <taxon>Bacteria</taxon>
        <taxon>Pseudomonadati</taxon>
        <taxon>Bacteroidota</taxon>
        <taxon>Flavobacteriia</taxon>
        <taxon>Flavobacteriales</taxon>
        <taxon>Flavobacteriaceae</taxon>
        <taxon>Salegentibacter</taxon>
    </lineage>
</organism>
<proteinExistence type="predicted"/>
<gene>
    <name evidence="3" type="ORF">SAMN05660413_01307</name>
</gene>
<dbReference type="Proteomes" id="UP000199153">
    <property type="component" value="Unassembled WGS sequence"/>
</dbReference>
<evidence type="ECO:0000313" key="4">
    <source>
        <dbReference type="Proteomes" id="UP000199153"/>
    </source>
</evidence>
<feature type="domain" description="DUF6268" evidence="2">
    <location>
        <begin position="40"/>
        <end position="288"/>
    </location>
</feature>
<dbReference type="Pfam" id="PF19783">
    <property type="entry name" value="DUF6268"/>
    <property type="match status" value="1"/>
</dbReference>
<evidence type="ECO:0000313" key="3">
    <source>
        <dbReference type="EMBL" id="SFN49105.1"/>
    </source>
</evidence>
<dbReference type="RefSeq" id="WP_245760398.1">
    <property type="nucleotide sequence ID" value="NZ_FOVL01000006.1"/>
</dbReference>
<protein>
    <recommendedName>
        <fullName evidence="2">DUF6268 domain-containing protein</fullName>
    </recommendedName>
</protein>
<accession>A0A1I4ZFQ3</accession>
<dbReference type="AlphaFoldDB" id="A0A1I4ZFQ3"/>
<reference evidence="3 4" key="1">
    <citation type="submission" date="2016-10" db="EMBL/GenBank/DDBJ databases">
        <authorList>
            <person name="de Groot N.N."/>
        </authorList>
    </citation>
    <scope>NUCLEOTIDE SEQUENCE [LARGE SCALE GENOMIC DNA]</scope>
    <source>
        <strain evidence="3 4">DSM 17794</strain>
    </source>
</reference>
<name>A0A1I4ZFQ3_9FLAO</name>
<sequence length="299" mass="34849">MCRTLILLGLTLMLVGTTTKLSAQPTDIARIEYTYFPQSNSDNSFRRFRSFVNFPIKLNNKGAYLVPGVEYRNVNFIYEDHENFNTKNLDRFHSFKGNLAYTFKLSDDWRFAAEAGLKIASNFTTDKAIDDDFIYEGSVYFVKIKEDERYVEPWRLILGLNYSTTTGFPFPLPIVNYYKRFHPNWSYTVGTPKSNLKYYFNDKHSMQAFVTLDGFFANIQENFRVQTPDNGIAESVSMTILLSGLGYEYHFTDHISFYTYAGYTLMNDIRLRDKDLEDLYTINKTNTFYARGGLKFSIL</sequence>
<keyword evidence="4" id="KW-1185">Reference proteome</keyword>
<keyword evidence="1" id="KW-0732">Signal</keyword>
<evidence type="ECO:0000256" key="1">
    <source>
        <dbReference type="SAM" id="SignalP"/>
    </source>
</evidence>